<name>A0ABW5LEY6_9FLAO</name>
<evidence type="ECO:0000259" key="1">
    <source>
        <dbReference type="Pfam" id="PF14436"/>
    </source>
</evidence>
<comment type="caution">
    <text evidence="2">The sequence shown here is derived from an EMBL/GenBank/DDBJ whole genome shotgun (WGS) entry which is preliminary data.</text>
</comment>
<evidence type="ECO:0000313" key="2">
    <source>
        <dbReference type="EMBL" id="MFD2562816.1"/>
    </source>
</evidence>
<keyword evidence="3" id="KW-1185">Reference proteome</keyword>
<gene>
    <name evidence="2" type="ORF">ACFSR1_09090</name>
</gene>
<accession>A0ABW5LEY6</accession>
<evidence type="ECO:0000313" key="3">
    <source>
        <dbReference type="Proteomes" id="UP001597319"/>
    </source>
</evidence>
<proteinExistence type="predicted"/>
<dbReference type="Proteomes" id="UP001597319">
    <property type="component" value="Unassembled WGS sequence"/>
</dbReference>
<protein>
    <submittedName>
        <fullName evidence="2">EndoU domain-containing protein</fullName>
    </submittedName>
</protein>
<reference evidence="3" key="1">
    <citation type="journal article" date="2019" name="Int. J. Syst. Evol. Microbiol.">
        <title>The Global Catalogue of Microorganisms (GCM) 10K type strain sequencing project: providing services to taxonomists for standard genome sequencing and annotation.</title>
        <authorList>
            <consortium name="The Broad Institute Genomics Platform"/>
            <consortium name="The Broad Institute Genome Sequencing Center for Infectious Disease"/>
            <person name="Wu L."/>
            <person name="Ma J."/>
        </authorList>
    </citation>
    <scope>NUCLEOTIDE SEQUENCE [LARGE SCALE GENOMIC DNA]</scope>
    <source>
        <strain evidence="3">KCTC 52274</strain>
    </source>
</reference>
<sequence>MRKWLKRLLNYWEAKQHRRKLIQHLLDLPQLNIKFKKDSSIVLGCFAILSRGQPNRILTWKGQEILTEVKPKQIEKKLRQIKEEARKTNQKASDYMDGLAKRESNFKRFGFKVFKFSSRFIDHLKFGHIRIKVVDGSVPKRLANGSANPAFIRNEYDYLPGRGRPQSSFMSPLQPKVQTVGGLHILKNIDNNITRIVENVGTFKLPTGEVIRKVKIEFWVEETQRWMLKKGASTMWPKSWTIDKIQKTILEASNNVISYDGINKFKGKTKDGLFIEYFVDKRTKEIETGYIVFE</sequence>
<dbReference type="InterPro" id="IPR029501">
    <property type="entry name" value="EndoU_bac"/>
</dbReference>
<feature type="domain" description="Bacterial EndoU nuclease" evidence="1">
    <location>
        <begin position="178"/>
        <end position="290"/>
    </location>
</feature>
<dbReference type="RefSeq" id="WP_378291735.1">
    <property type="nucleotide sequence ID" value="NZ_JBHULE010000019.1"/>
</dbReference>
<organism evidence="2 3">
    <name type="scientific">Aquimarina rubra</name>
    <dbReference type="NCBI Taxonomy" id="1920033"/>
    <lineage>
        <taxon>Bacteria</taxon>
        <taxon>Pseudomonadati</taxon>
        <taxon>Bacteroidota</taxon>
        <taxon>Flavobacteriia</taxon>
        <taxon>Flavobacteriales</taxon>
        <taxon>Flavobacteriaceae</taxon>
        <taxon>Aquimarina</taxon>
    </lineage>
</organism>
<dbReference type="Pfam" id="PF14436">
    <property type="entry name" value="EndoU_bacteria"/>
    <property type="match status" value="1"/>
</dbReference>
<dbReference type="EMBL" id="JBHULE010000019">
    <property type="protein sequence ID" value="MFD2562816.1"/>
    <property type="molecule type" value="Genomic_DNA"/>
</dbReference>